<dbReference type="RefSeq" id="WP_030478980.1">
    <property type="nucleotide sequence ID" value="NZ_JOEA01000014.1"/>
</dbReference>
<sequence>MYDQVERQGQDFKDSVADQKGNVEDYIDRFKTNDEAKDGATEAAIKGIEELASQFIKAVNELGDSGAPVSDAVSTYMRDGFEGTKIIVEGWIDGLKKRLAGDDAAETPGKRGSGAELPPPEDDDTSR</sequence>
<accession>A0A1W2CSR4</accession>
<protein>
    <submittedName>
        <fullName evidence="2">Uncharacterized protein</fullName>
    </submittedName>
</protein>
<organism evidence="2 3">
    <name type="scientific">Lentzea albidocapillata</name>
    <dbReference type="NCBI Taxonomy" id="40571"/>
    <lineage>
        <taxon>Bacteria</taxon>
        <taxon>Bacillati</taxon>
        <taxon>Actinomycetota</taxon>
        <taxon>Actinomycetes</taxon>
        <taxon>Pseudonocardiales</taxon>
        <taxon>Pseudonocardiaceae</taxon>
        <taxon>Lentzea</taxon>
    </lineage>
</organism>
<name>A0A1W2CSR4_9PSEU</name>
<dbReference type="Proteomes" id="UP000192840">
    <property type="component" value="Unassembled WGS sequence"/>
</dbReference>
<keyword evidence="3" id="KW-1185">Reference proteome</keyword>
<proteinExistence type="predicted"/>
<dbReference type="AlphaFoldDB" id="A0A1W2CSR4"/>
<dbReference type="EMBL" id="FWYC01000006">
    <property type="protein sequence ID" value="SMC88285.1"/>
    <property type="molecule type" value="Genomic_DNA"/>
</dbReference>
<evidence type="ECO:0000313" key="3">
    <source>
        <dbReference type="Proteomes" id="UP000192840"/>
    </source>
</evidence>
<evidence type="ECO:0000313" key="2">
    <source>
        <dbReference type="EMBL" id="SMC88285.1"/>
    </source>
</evidence>
<evidence type="ECO:0000256" key="1">
    <source>
        <dbReference type="SAM" id="MobiDB-lite"/>
    </source>
</evidence>
<feature type="region of interest" description="Disordered" evidence="1">
    <location>
        <begin position="102"/>
        <end position="127"/>
    </location>
</feature>
<gene>
    <name evidence="2" type="ORF">SAMN05660733_02346</name>
</gene>
<reference evidence="3" key="1">
    <citation type="submission" date="2017-04" db="EMBL/GenBank/DDBJ databases">
        <authorList>
            <person name="Varghese N."/>
            <person name="Submissions S."/>
        </authorList>
    </citation>
    <scope>NUCLEOTIDE SEQUENCE [LARGE SCALE GENOMIC DNA]</scope>
    <source>
        <strain evidence="3">DSM 44073</strain>
    </source>
</reference>